<dbReference type="EMBL" id="CP000158">
    <property type="protein sequence ID" value="ABI76882.1"/>
    <property type="molecule type" value="Genomic_DNA"/>
</dbReference>
<dbReference type="AlphaFoldDB" id="Q0BWP8"/>
<evidence type="ECO:0000313" key="1">
    <source>
        <dbReference type="EMBL" id="ABI76882.1"/>
    </source>
</evidence>
<protein>
    <submittedName>
        <fullName evidence="1">Uncharacterized protein</fullName>
    </submittedName>
</protein>
<accession>Q0BWP8</accession>
<proteinExistence type="predicted"/>
<keyword evidence="2" id="KW-1185">Reference proteome</keyword>
<reference evidence="1 2" key="1">
    <citation type="journal article" date="2006" name="J. Bacteriol.">
        <title>Comparative genomic evidence for a close relationship between the dimorphic prosthecate bacteria Hyphomonas neptunium and Caulobacter crescentus.</title>
        <authorList>
            <person name="Badger J.H."/>
            <person name="Hoover T.R."/>
            <person name="Brun Y.V."/>
            <person name="Weiner R.M."/>
            <person name="Laub M.T."/>
            <person name="Alexandre G."/>
            <person name="Mrazek J."/>
            <person name="Ren Q."/>
            <person name="Paulsen I.T."/>
            <person name="Nelson K.E."/>
            <person name="Khouri H.M."/>
            <person name="Radune D."/>
            <person name="Sosa J."/>
            <person name="Dodson R.J."/>
            <person name="Sullivan S.A."/>
            <person name="Rosovitz M.J."/>
            <person name="Madupu R."/>
            <person name="Brinkac L.M."/>
            <person name="Durkin A.S."/>
            <person name="Daugherty S.C."/>
            <person name="Kothari S.P."/>
            <person name="Giglio M.G."/>
            <person name="Zhou L."/>
            <person name="Haft D.H."/>
            <person name="Selengut J.D."/>
            <person name="Davidsen T.M."/>
            <person name="Yang Q."/>
            <person name="Zafar N."/>
            <person name="Ward N.L."/>
        </authorList>
    </citation>
    <scope>NUCLEOTIDE SEQUENCE [LARGE SCALE GENOMIC DNA]</scope>
    <source>
        <strain evidence="1 2">ATCC 15444</strain>
    </source>
</reference>
<dbReference type="HOGENOM" id="CLU_3328805_0_0_5"/>
<dbReference type="Proteomes" id="UP000001959">
    <property type="component" value="Chromosome"/>
</dbReference>
<gene>
    <name evidence="1" type="ordered locus">HNE_3422</name>
</gene>
<evidence type="ECO:0000313" key="2">
    <source>
        <dbReference type="Proteomes" id="UP000001959"/>
    </source>
</evidence>
<dbReference type="KEGG" id="hne:HNE_3422"/>
<sequence>MSLVSHSSDGLPGFPVQWPIIHHAPDHPATDKPCPESV</sequence>
<organism evidence="1 2">
    <name type="scientific">Hyphomonas neptunium (strain ATCC 15444)</name>
    <dbReference type="NCBI Taxonomy" id="228405"/>
    <lineage>
        <taxon>Bacteria</taxon>
        <taxon>Pseudomonadati</taxon>
        <taxon>Pseudomonadota</taxon>
        <taxon>Alphaproteobacteria</taxon>
        <taxon>Hyphomonadales</taxon>
        <taxon>Hyphomonadaceae</taxon>
        <taxon>Hyphomonas</taxon>
    </lineage>
</organism>
<name>Q0BWP8_HYPNA</name>